<dbReference type="PANTHER" id="PTHR43861">
    <property type="entry name" value="TRANS-ACONITATE 2-METHYLTRANSFERASE-RELATED"/>
    <property type="match status" value="1"/>
</dbReference>
<dbReference type="SUPFAM" id="SSF53335">
    <property type="entry name" value="S-adenosyl-L-methionine-dependent methyltransferases"/>
    <property type="match status" value="1"/>
</dbReference>
<name>A0ABQ1Z8G0_9BACL</name>
<keyword evidence="1 4" id="KW-0489">Methyltransferase</keyword>
<dbReference type="GO" id="GO:0032259">
    <property type="term" value="P:methylation"/>
    <property type="evidence" value="ECO:0007669"/>
    <property type="project" value="UniProtKB-KW"/>
</dbReference>
<gene>
    <name evidence="4" type="ORF">GCM10008014_17830</name>
</gene>
<organism evidence="4 5">
    <name type="scientific">Paenibacillus silvae</name>
    <dbReference type="NCBI Taxonomy" id="1325358"/>
    <lineage>
        <taxon>Bacteria</taxon>
        <taxon>Bacillati</taxon>
        <taxon>Bacillota</taxon>
        <taxon>Bacilli</taxon>
        <taxon>Bacillales</taxon>
        <taxon>Paenibacillaceae</taxon>
        <taxon>Paenibacillus</taxon>
    </lineage>
</organism>
<dbReference type="CDD" id="cd02440">
    <property type="entry name" value="AdoMet_MTases"/>
    <property type="match status" value="1"/>
</dbReference>
<sequence>MIDHNNQEEYRDPMNYDLEFGGETDKYEFFLELAKQHPGHVLELACGTGLVALFLAERGIPITGVDIVEPMLAYARVKAKGLPVKFIEADARTFETDQRFSMIFLTGNAFQAFLSDEDQHALLQTVYNLLEPGGIFAFEMRNPDGTDLSDEEEEHWGTFTDMDGVTVNVSGNQKYDAGNQIMHWTTIRDWGHRQTTSRIACRFTDVQILQQLLEKQGFAVESQYANWDQTPFEPSSPMVISVCKKG</sequence>
<accession>A0ABQ1Z8G0</accession>
<comment type="caution">
    <text evidence="4">The sequence shown here is derived from an EMBL/GenBank/DDBJ whole genome shotgun (WGS) entry which is preliminary data.</text>
</comment>
<dbReference type="InterPro" id="IPR029063">
    <property type="entry name" value="SAM-dependent_MTases_sf"/>
</dbReference>
<dbReference type="Pfam" id="PF13649">
    <property type="entry name" value="Methyltransf_25"/>
    <property type="match status" value="1"/>
</dbReference>
<protein>
    <submittedName>
        <fullName evidence="4">Methyltransferase</fullName>
    </submittedName>
</protein>
<feature type="domain" description="Methyltransferase" evidence="3">
    <location>
        <begin position="41"/>
        <end position="134"/>
    </location>
</feature>
<dbReference type="PANTHER" id="PTHR43861:SF1">
    <property type="entry name" value="TRANS-ACONITATE 2-METHYLTRANSFERASE"/>
    <property type="match status" value="1"/>
</dbReference>
<dbReference type="Gene3D" id="2.20.25.110">
    <property type="entry name" value="S-adenosyl-L-methionine-dependent methyltransferases"/>
    <property type="match status" value="1"/>
</dbReference>
<dbReference type="EMBL" id="BMFU01000002">
    <property type="protein sequence ID" value="GGH51802.1"/>
    <property type="molecule type" value="Genomic_DNA"/>
</dbReference>
<evidence type="ECO:0000313" key="5">
    <source>
        <dbReference type="Proteomes" id="UP000652153"/>
    </source>
</evidence>
<reference evidence="5" key="1">
    <citation type="journal article" date="2019" name="Int. J. Syst. Evol. Microbiol.">
        <title>The Global Catalogue of Microorganisms (GCM) 10K type strain sequencing project: providing services to taxonomists for standard genome sequencing and annotation.</title>
        <authorList>
            <consortium name="The Broad Institute Genomics Platform"/>
            <consortium name="The Broad Institute Genome Sequencing Center for Infectious Disease"/>
            <person name="Wu L."/>
            <person name="Ma J."/>
        </authorList>
    </citation>
    <scope>NUCLEOTIDE SEQUENCE [LARGE SCALE GENOMIC DNA]</scope>
    <source>
        <strain evidence="5">CGMCC 1.12770</strain>
    </source>
</reference>
<dbReference type="GO" id="GO:0008168">
    <property type="term" value="F:methyltransferase activity"/>
    <property type="evidence" value="ECO:0007669"/>
    <property type="project" value="UniProtKB-KW"/>
</dbReference>
<evidence type="ECO:0000256" key="1">
    <source>
        <dbReference type="ARBA" id="ARBA00022603"/>
    </source>
</evidence>
<dbReference type="RefSeq" id="WP_229729745.1">
    <property type="nucleotide sequence ID" value="NZ_BMFU01000002.1"/>
</dbReference>
<evidence type="ECO:0000259" key="3">
    <source>
        <dbReference type="Pfam" id="PF13649"/>
    </source>
</evidence>
<dbReference type="Gene3D" id="3.40.50.150">
    <property type="entry name" value="Vaccinia Virus protein VP39"/>
    <property type="match status" value="1"/>
</dbReference>
<keyword evidence="5" id="KW-1185">Reference proteome</keyword>
<proteinExistence type="predicted"/>
<dbReference type="InterPro" id="IPR041698">
    <property type="entry name" value="Methyltransf_25"/>
</dbReference>
<keyword evidence="2" id="KW-0808">Transferase</keyword>
<dbReference type="Proteomes" id="UP000652153">
    <property type="component" value="Unassembled WGS sequence"/>
</dbReference>
<evidence type="ECO:0000313" key="4">
    <source>
        <dbReference type="EMBL" id="GGH51802.1"/>
    </source>
</evidence>
<evidence type="ECO:0000256" key="2">
    <source>
        <dbReference type="ARBA" id="ARBA00022679"/>
    </source>
</evidence>